<proteinExistence type="inferred from homology"/>
<evidence type="ECO:0000313" key="4">
    <source>
        <dbReference type="EMBL" id="CAI8007464.1"/>
    </source>
</evidence>
<dbReference type="Proteomes" id="UP001174909">
    <property type="component" value="Unassembled WGS sequence"/>
</dbReference>
<evidence type="ECO:0000313" key="5">
    <source>
        <dbReference type="Proteomes" id="UP001174909"/>
    </source>
</evidence>
<sequence>MSATQTLAQFIADTEYEALPVPVVEAAKIAILDGVANMVAGSVQELADIIGRYVRDSGGAPQASVIGWGYKSNPPAAAFANGVFGHCLDYEIQGFPPTHGTSSCLPAALALAEQHRASGKSIITAYALGWEIQGRLRAASAQATAPGHHPPGLVGPLGGAAAAAKTLGLDGQQTLMALGIAASRTGGLTANTGTMVKSTHPGNAARMGAESAILAGMGYTASDEVLESPVGYAAALFGGNFNWDAATGHLGDSWRLTDPGFDIKRFPAQVYMQNVIEAALNLREENGLDPEAIEQVTIQRQGRGHSGPVPRSGLDGKFSVEYCAAAALLDGQVDIDTFTDERRFAPDMEEMLGRINVVPEGPESGATLSTALLKNGSTVTAECNAFRGSAKNPMSRDERLVKVRDCFNRALSDADTEKVVEMMENLESVNDVAELMGVLGQVAVSRD</sequence>
<evidence type="ECO:0000259" key="3">
    <source>
        <dbReference type="Pfam" id="PF19305"/>
    </source>
</evidence>
<comment type="similarity">
    <text evidence="1">Belongs to the PrpD family.</text>
</comment>
<reference evidence="4" key="1">
    <citation type="submission" date="2023-03" db="EMBL/GenBank/DDBJ databases">
        <authorList>
            <person name="Steffen K."/>
            <person name="Cardenas P."/>
        </authorList>
    </citation>
    <scope>NUCLEOTIDE SEQUENCE</scope>
</reference>
<dbReference type="Pfam" id="PF19305">
    <property type="entry name" value="MmgE_PrpD_C"/>
    <property type="match status" value="1"/>
</dbReference>
<organism evidence="4 5">
    <name type="scientific">Geodia barretti</name>
    <name type="common">Barrett's horny sponge</name>
    <dbReference type="NCBI Taxonomy" id="519541"/>
    <lineage>
        <taxon>Eukaryota</taxon>
        <taxon>Metazoa</taxon>
        <taxon>Porifera</taxon>
        <taxon>Demospongiae</taxon>
        <taxon>Heteroscleromorpha</taxon>
        <taxon>Tetractinellida</taxon>
        <taxon>Astrophorina</taxon>
        <taxon>Geodiidae</taxon>
        <taxon>Geodia</taxon>
    </lineage>
</organism>
<comment type="caution">
    <text evidence="4">The sequence shown here is derived from an EMBL/GenBank/DDBJ whole genome shotgun (WGS) entry which is preliminary data.</text>
</comment>
<dbReference type="InterPro" id="IPR036148">
    <property type="entry name" value="MmgE/PrpD_sf"/>
</dbReference>
<dbReference type="InterPro" id="IPR005656">
    <property type="entry name" value="MmgE_PrpD"/>
</dbReference>
<name>A0AA35W4T4_GEOBA</name>
<dbReference type="Pfam" id="PF03972">
    <property type="entry name" value="MmgE_PrpD_N"/>
    <property type="match status" value="1"/>
</dbReference>
<dbReference type="GO" id="GO:0016829">
    <property type="term" value="F:lyase activity"/>
    <property type="evidence" value="ECO:0007669"/>
    <property type="project" value="InterPro"/>
</dbReference>
<dbReference type="AlphaFoldDB" id="A0AA35W4T4"/>
<dbReference type="InterPro" id="IPR042188">
    <property type="entry name" value="MmgE/PrpD_sf_2"/>
</dbReference>
<dbReference type="InterPro" id="IPR042183">
    <property type="entry name" value="MmgE/PrpD_sf_1"/>
</dbReference>
<dbReference type="SUPFAM" id="SSF103378">
    <property type="entry name" value="2-methylcitrate dehydratase PrpD"/>
    <property type="match status" value="1"/>
</dbReference>
<dbReference type="EMBL" id="CASHTH010000776">
    <property type="protein sequence ID" value="CAI8007464.1"/>
    <property type="molecule type" value="Genomic_DNA"/>
</dbReference>
<feature type="domain" description="MmgE/PrpD C-terminal" evidence="3">
    <location>
        <begin position="266"/>
        <end position="427"/>
    </location>
</feature>
<protein>
    <submittedName>
        <fullName evidence="4">Cis-aconitate decarboxylase</fullName>
    </submittedName>
</protein>
<dbReference type="InterPro" id="IPR045337">
    <property type="entry name" value="MmgE_PrpD_C"/>
</dbReference>
<dbReference type="PANTHER" id="PTHR16943:SF8">
    <property type="entry name" value="2-METHYLCITRATE DEHYDRATASE"/>
    <property type="match status" value="1"/>
</dbReference>
<feature type="domain" description="MmgE/PrpD N-terminal" evidence="2">
    <location>
        <begin position="5"/>
        <end position="241"/>
    </location>
</feature>
<dbReference type="Gene3D" id="3.30.1330.120">
    <property type="entry name" value="2-methylcitrate dehydratase PrpD"/>
    <property type="match status" value="1"/>
</dbReference>
<evidence type="ECO:0000259" key="2">
    <source>
        <dbReference type="Pfam" id="PF03972"/>
    </source>
</evidence>
<gene>
    <name evidence="4" type="ORF">GBAR_LOCUS5217</name>
</gene>
<dbReference type="Gene3D" id="1.10.4100.10">
    <property type="entry name" value="2-methylcitrate dehydratase PrpD"/>
    <property type="match status" value="1"/>
</dbReference>
<keyword evidence="5" id="KW-1185">Reference proteome</keyword>
<accession>A0AA35W4T4</accession>
<dbReference type="PANTHER" id="PTHR16943">
    <property type="entry name" value="2-METHYLCITRATE DEHYDRATASE-RELATED"/>
    <property type="match status" value="1"/>
</dbReference>
<evidence type="ECO:0000256" key="1">
    <source>
        <dbReference type="ARBA" id="ARBA00006174"/>
    </source>
</evidence>
<dbReference type="InterPro" id="IPR045336">
    <property type="entry name" value="MmgE_PrpD_N"/>
</dbReference>